<name>A0A0R3TFR0_RODNA</name>
<dbReference type="STRING" id="102285.A0A0R3TFR0"/>
<accession>A0A0R3TFR0</accession>
<gene>
    <name evidence="1" type="ORF">HNAJ_LOCUS5898</name>
</gene>
<dbReference type="AlphaFoldDB" id="A0A0R3TFR0"/>
<reference evidence="1 2" key="2">
    <citation type="submission" date="2018-11" db="EMBL/GenBank/DDBJ databases">
        <authorList>
            <consortium name="Pathogen Informatics"/>
        </authorList>
    </citation>
    <scope>NUCLEOTIDE SEQUENCE [LARGE SCALE GENOMIC DNA]</scope>
</reference>
<organism evidence="3">
    <name type="scientific">Rodentolepis nana</name>
    <name type="common">Dwarf tapeworm</name>
    <name type="synonym">Hymenolepis nana</name>
    <dbReference type="NCBI Taxonomy" id="102285"/>
    <lineage>
        <taxon>Eukaryota</taxon>
        <taxon>Metazoa</taxon>
        <taxon>Spiralia</taxon>
        <taxon>Lophotrochozoa</taxon>
        <taxon>Platyhelminthes</taxon>
        <taxon>Cestoda</taxon>
        <taxon>Eucestoda</taxon>
        <taxon>Cyclophyllidea</taxon>
        <taxon>Hymenolepididae</taxon>
        <taxon>Rodentolepis</taxon>
    </lineage>
</organism>
<dbReference type="EMBL" id="UZAE01005624">
    <property type="protein sequence ID" value="VDO01758.1"/>
    <property type="molecule type" value="Genomic_DNA"/>
</dbReference>
<evidence type="ECO:0000313" key="3">
    <source>
        <dbReference type="WBParaSite" id="HNAJ_0000590101-mRNA-1"/>
    </source>
</evidence>
<proteinExistence type="predicted"/>
<dbReference type="WBParaSite" id="HNAJ_0000590101-mRNA-1">
    <property type="protein sequence ID" value="HNAJ_0000590101-mRNA-1"/>
    <property type="gene ID" value="HNAJ_0000590101"/>
</dbReference>
<protein>
    <submittedName>
        <fullName evidence="3">DSHCT domain-containing protein</fullName>
    </submittedName>
</protein>
<evidence type="ECO:0000313" key="2">
    <source>
        <dbReference type="Proteomes" id="UP000278807"/>
    </source>
</evidence>
<keyword evidence="2" id="KW-1185">Reference proteome</keyword>
<sequence length="269" mass="30253">MDLASLPIILRKELVFQHNLSPERAGCLIDHLALLSLYISTSKFALNQSESVKNTIFAIQNIGEKDFPHLVYREVAFWCTGQLYSGFRDKPEFCLPSDELLSQFVIMNLTGDIFGTGSEQVLNEMCEARESSNVLELAERLGVLLNHDLCTIKSACSEFIENNSKLVEKYIRKGRKHRNLLSMVRRIVLDHKDPKRLHEGLVERCLSDMFDIHDILVSATNLLTSHQSASAEAAVGASASTMHGVCLGDYLELKLLFALFCADKHFHIV</sequence>
<evidence type="ECO:0000313" key="1">
    <source>
        <dbReference type="EMBL" id="VDO01758.1"/>
    </source>
</evidence>
<dbReference type="Proteomes" id="UP000278807">
    <property type="component" value="Unassembled WGS sequence"/>
</dbReference>
<reference evidence="3" key="1">
    <citation type="submission" date="2017-02" db="UniProtKB">
        <authorList>
            <consortium name="WormBaseParasite"/>
        </authorList>
    </citation>
    <scope>IDENTIFICATION</scope>
</reference>